<dbReference type="SUPFAM" id="SSF54534">
    <property type="entry name" value="FKBP-like"/>
    <property type="match status" value="1"/>
</dbReference>
<evidence type="ECO:0000313" key="9">
    <source>
        <dbReference type="Proteomes" id="UP000663848"/>
    </source>
</evidence>
<accession>A0A821J3E5</accession>
<dbReference type="Pfam" id="PF00254">
    <property type="entry name" value="FKBP_C"/>
    <property type="match status" value="1"/>
</dbReference>
<feature type="compositionally biased region" description="Basic and acidic residues" evidence="6">
    <location>
        <begin position="591"/>
        <end position="606"/>
    </location>
</feature>
<dbReference type="FunFam" id="3.10.50.40:FF:000006">
    <property type="entry name" value="Peptidyl-prolyl cis-trans isomerase"/>
    <property type="match status" value="1"/>
</dbReference>
<dbReference type="InterPro" id="IPR001179">
    <property type="entry name" value="PPIase_FKBP_dom"/>
</dbReference>
<comment type="caution">
    <text evidence="8">The sequence shown here is derived from an EMBL/GenBank/DDBJ whole genome shotgun (WGS) entry which is preliminary data.</text>
</comment>
<dbReference type="AlphaFoldDB" id="A0A821J3E5"/>
<dbReference type="EC" id="5.2.1.8" evidence="2 5"/>
<feature type="region of interest" description="Disordered" evidence="6">
    <location>
        <begin position="496"/>
        <end position="657"/>
    </location>
</feature>
<evidence type="ECO:0000256" key="6">
    <source>
        <dbReference type="SAM" id="MobiDB-lite"/>
    </source>
</evidence>
<dbReference type="PANTHER" id="PTHR43811:SF19">
    <property type="entry name" value="39 KDA FK506-BINDING NUCLEAR PROTEIN"/>
    <property type="match status" value="1"/>
</dbReference>
<name>A0A821J3E5_9BILA</name>
<dbReference type="PANTHER" id="PTHR43811">
    <property type="entry name" value="FKBP-TYPE PEPTIDYL-PROLYL CIS-TRANS ISOMERASE FKPA"/>
    <property type="match status" value="1"/>
</dbReference>
<protein>
    <recommendedName>
        <fullName evidence="2 5">peptidylprolyl isomerase</fullName>
        <ecNumber evidence="2 5">5.2.1.8</ecNumber>
    </recommendedName>
</protein>
<evidence type="ECO:0000259" key="7">
    <source>
        <dbReference type="PROSITE" id="PS50059"/>
    </source>
</evidence>
<keyword evidence="4 5" id="KW-0413">Isomerase</keyword>
<keyword evidence="3 5" id="KW-0697">Rotamase</keyword>
<evidence type="ECO:0000256" key="5">
    <source>
        <dbReference type="PROSITE-ProRule" id="PRU00277"/>
    </source>
</evidence>
<dbReference type="PROSITE" id="PS50059">
    <property type="entry name" value="FKBP_PPIASE"/>
    <property type="match status" value="1"/>
</dbReference>
<dbReference type="InterPro" id="IPR041232">
    <property type="entry name" value="NPL"/>
</dbReference>
<dbReference type="EMBL" id="CAJOBR010002915">
    <property type="protein sequence ID" value="CAF4712365.1"/>
    <property type="molecule type" value="Genomic_DNA"/>
</dbReference>
<dbReference type="Proteomes" id="UP000663848">
    <property type="component" value="Unassembled WGS sequence"/>
</dbReference>
<dbReference type="InterPro" id="IPR038090">
    <property type="entry name" value="Cdt1_C_WH_dom_sf"/>
</dbReference>
<sequence length="764" mass="85889">MAQACLTQYFTPKRSRRSSTILANGEPLKSQKRKLKFDDENDENVCTFSTNSNKKRRISPSQPTAGYLQGCPSQPTAGYLQGCDLDQIDKLPLSRKNKNDVGEDQIKVKTFERQKQHSIKLADMNEIRKHLKVVRSHIEEVKQCQQTATQPRESEDKIQKKLVPAHERFAHLLVEKPIVNESGSTPNKKIASPADIRRCVQITESERLKKVLSKVDQSILESLPATPSKRIVGINERLLEQIRLKEESRAQLISLENTGIVKKEEQRSKTYDMFNHMRESMDIIDQLFTTERQVALECDRVNQKLSELHSARYNQDQALEMIDFILKSMEECAPGYFLKLKLRNKQYLKINRVKMTKAILTDYLEKKLIEFGLTIGPNKVSEVVTDHPFRLTMAALEIDDASSEGRDTASSGITRVTLKSSTADKGPPTDLILCNLHYPSCLQQPLDIEFYDGQTLTFGVKGPHKIHLTGYVLQPEPQEICHESHLPVGTSQDFFEAEADSTSDDEDDEDDDDDDDDDDDSDDSDNPEDFHLTHRHRLNDDEDQDLQGDYEDGYLEGEDDISSGTSSSSDSDSDDEEKVAAATKKGKKRPHAEANGHSKKKEPESKKLKKSKKNKEEPTPSTTTANKESKKGKKTEATATTSSNDKQASSTNVDEKKSNSLEINDIRVGNGPEAKFGKNVAVFYTGRLKSNNKVFDSCTKGKPFRFRLGAGEVIRGWDQGVKGMHVGGKRRLTIPPSLAYGSQKLPDIPANSTLVFDIELKNVL</sequence>
<dbReference type="GO" id="GO:0005730">
    <property type="term" value="C:nucleolus"/>
    <property type="evidence" value="ECO:0007669"/>
    <property type="project" value="TreeGrafter"/>
</dbReference>
<evidence type="ECO:0000256" key="4">
    <source>
        <dbReference type="ARBA" id="ARBA00023235"/>
    </source>
</evidence>
<dbReference type="Gene3D" id="2.60.120.340">
    <property type="entry name" value="Nucleoplasmin core domain"/>
    <property type="match status" value="1"/>
</dbReference>
<reference evidence="8" key="1">
    <citation type="submission" date="2021-02" db="EMBL/GenBank/DDBJ databases">
        <authorList>
            <person name="Nowell W R."/>
        </authorList>
    </citation>
    <scope>NUCLEOTIDE SEQUENCE</scope>
</reference>
<proteinExistence type="predicted"/>
<dbReference type="GO" id="GO:0003755">
    <property type="term" value="F:peptidyl-prolyl cis-trans isomerase activity"/>
    <property type="evidence" value="ECO:0007669"/>
    <property type="project" value="UniProtKB-KW"/>
</dbReference>
<dbReference type="Gene3D" id="3.10.50.40">
    <property type="match status" value="1"/>
</dbReference>
<feature type="domain" description="PPIase FKBP-type" evidence="7">
    <location>
        <begin position="677"/>
        <end position="764"/>
    </location>
</feature>
<feature type="compositionally biased region" description="Acidic residues" evidence="6">
    <location>
        <begin position="540"/>
        <end position="561"/>
    </location>
</feature>
<dbReference type="Pfam" id="PF17800">
    <property type="entry name" value="NPL"/>
    <property type="match status" value="1"/>
</dbReference>
<organism evidence="8 9">
    <name type="scientific">Rotaria socialis</name>
    <dbReference type="NCBI Taxonomy" id="392032"/>
    <lineage>
        <taxon>Eukaryota</taxon>
        <taxon>Metazoa</taxon>
        <taxon>Spiralia</taxon>
        <taxon>Gnathifera</taxon>
        <taxon>Rotifera</taxon>
        <taxon>Eurotatoria</taxon>
        <taxon>Bdelloidea</taxon>
        <taxon>Philodinida</taxon>
        <taxon>Philodinidae</taxon>
        <taxon>Rotaria</taxon>
    </lineage>
</organism>
<dbReference type="Gene3D" id="1.10.10.1420">
    <property type="entry name" value="DNA replication factor Cdt1, C-terminal WH domain"/>
    <property type="match status" value="1"/>
</dbReference>
<comment type="catalytic activity">
    <reaction evidence="1 5">
        <text>[protein]-peptidylproline (omega=180) = [protein]-peptidylproline (omega=0)</text>
        <dbReference type="Rhea" id="RHEA:16237"/>
        <dbReference type="Rhea" id="RHEA-COMP:10747"/>
        <dbReference type="Rhea" id="RHEA-COMP:10748"/>
        <dbReference type="ChEBI" id="CHEBI:83833"/>
        <dbReference type="ChEBI" id="CHEBI:83834"/>
        <dbReference type="EC" id="5.2.1.8"/>
    </reaction>
</comment>
<evidence type="ECO:0000256" key="1">
    <source>
        <dbReference type="ARBA" id="ARBA00000971"/>
    </source>
</evidence>
<feature type="compositionally biased region" description="Acidic residues" evidence="6">
    <location>
        <begin position="496"/>
        <end position="527"/>
    </location>
</feature>
<gene>
    <name evidence="8" type="ORF">QYT958_LOCUS18445</name>
</gene>
<evidence type="ECO:0000256" key="3">
    <source>
        <dbReference type="ARBA" id="ARBA00023110"/>
    </source>
</evidence>
<dbReference type="InterPro" id="IPR046357">
    <property type="entry name" value="PPIase_dom_sf"/>
</dbReference>
<evidence type="ECO:0000313" key="8">
    <source>
        <dbReference type="EMBL" id="CAF4712365.1"/>
    </source>
</evidence>
<dbReference type="GO" id="GO:0000785">
    <property type="term" value="C:chromatin"/>
    <property type="evidence" value="ECO:0007669"/>
    <property type="project" value="TreeGrafter"/>
</dbReference>
<evidence type="ECO:0000256" key="2">
    <source>
        <dbReference type="ARBA" id="ARBA00013194"/>
    </source>
</evidence>